<dbReference type="PANTHER" id="PTHR47143:SF4">
    <property type="entry name" value="TRANSIENT RECEPTOR POTENTIAL CATION CHANNEL PROTEIN PAINLESS"/>
    <property type="match status" value="1"/>
</dbReference>
<evidence type="ECO:0000256" key="8">
    <source>
        <dbReference type="SAM" id="Coils"/>
    </source>
</evidence>
<feature type="coiled-coil region" evidence="8">
    <location>
        <begin position="791"/>
        <end position="818"/>
    </location>
</feature>
<dbReference type="eggNOG" id="KOG0510">
    <property type="taxonomic scope" value="Eukaryota"/>
</dbReference>
<keyword evidence="4 7" id="KW-0040">ANK repeat</keyword>
<evidence type="ECO:0000256" key="3">
    <source>
        <dbReference type="ARBA" id="ARBA00022737"/>
    </source>
</evidence>
<dbReference type="InterPro" id="IPR036770">
    <property type="entry name" value="Ankyrin_rpt-contain_sf"/>
</dbReference>
<dbReference type="GO" id="GO:0034220">
    <property type="term" value="P:monoatomic ion transmembrane transport"/>
    <property type="evidence" value="ECO:0007669"/>
    <property type="project" value="UniProtKB-KW"/>
</dbReference>
<evidence type="ECO:0000256" key="4">
    <source>
        <dbReference type="ARBA" id="ARBA00023043"/>
    </source>
</evidence>
<dbReference type="PhylomeDB" id="D6WMG0"/>
<keyword evidence="9" id="KW-0812">Transmembrane</keyword>
<evidence type="ECO:0000256" key="9">
    <source>
        <dbReference type="SAM" id="Phobius"/>
    </source>
</evidence>
<keyword evidence="6" id="KW-0407">Ion channel</keyword>
<proteinExistence type="predicted"/>
<keyword evidence="2" id="KW-0716">Sensory transduction</keyword>
<keyword evidence="9" id="KW-0472">Membrane</keyword>
<feature type="transmembrane region" description="Helical" evidence="9">
    <location>
        <begin position="669"/>
        <end position="693"/>
    </location>
</feature>
<dbReference type="InterPro" id="IPR052076">
    <property type="entry name" value="TRP_cation_channel"/>
</dbReference>
<dbReference type="PANTHER" id="PTHR47143">
    <property type="entry name" value="TRANSIENT RECEPTOR POTENTIAL CATION CHANNEL PROTEIN PAINLESS"/>
    <property type="match status" value="1"/>
</dbReference>
<evidence type="ECO:0000313" key="11">
    <source>
        <dbReference type="Proteomes" id="UP000007266"/>
    </source>
</evidence>
<dbReference type="Pfam" id="PF12796">
    <property type="entry name" value="Ank_2"/>
    <property type="match status" value="1"/>
</dbReference>
<dbReference type="Gene3D" id="1.25.40.20">
    <property type="entry name" value="Ankyrin repeat-containing domain"/>
    <property type="match status" value="2"/>
</dbReference>
<protein>
    <submittedName>
        <fullName evidence="10">Uncharacterized protein</fullName>
    </submittedName>
</protein>
<evidence type="ECO:0000256" key="7">
    <source>
        <dbReference type="PROSITE-ProRule" id="PRU00023"/>
    </source>
</evidence>
<feature type="repeat" description="ANK" evidence="7">
    <location>
        <begin position="364"/>
        <end position="396"/>
    </location>
</feature>
<evidence type="ECO:0000256" key="1">
    <source>
        <dbReference type="ARBA" id="ARBA00022448"/>
    </source>
</evidence>
<feature type="transmembrane region" description="Helical" evidence="9">
    <location>
        <begin position="705"/>
        <end position="724"/>
    </location>
</feature>
<feature type="repeat" description="ANK" evidence="7">
    <location>
        <begin position="262"/>
        <end position="295"/>
    </location>
</feature>
<dbReference type="InParanoid" id="D6WMG0"/>
<reference evidence="10 11" key="1">
    <citation type="journal article" date="2008" name="Nature">
        <title>The genome of the model beetle and pest Tribolium castaneum.</title>
        <authorList>
            <consortium name="Tribolium Genome Sequencing Consortium"/>
            <person name="Richards S."/>
            <person name="Gibbs R.A."/>
            <person name="Weinstock G.M."/>
            <person name="Brown S.J."/>
            <person name="Denell R."/>
            <person name="Beeman R.W."/>
            <person name="Gibbs R."/>
            <person name="Beeman R.W."/>
            <person name="Brown S.J."/>
            <person name="Bucher G."/>
            <person name="Friedrich M."/>
            <person name="Grimmelikhuijzen C.J."/>
            <person name="Klingler M."/>
            <person name="Lorenzen M."/>
            <person name="Richards S."/>
            <person name="Roth S."/>
            <person name="Schroder R."/>
            <person name="Tautz D."/>
            <person name="Zdobnov E.M."/>
            <person name="Muzny D."/>
            <person name="Gibbs R.A."/>
            <person name="Weinstock G.M."/>
            <person name="Attaway T."/>
            <person name="Bell S."/>
            <person name="Buhay C.J."/>
            <person name="Chandrabose M.N."/>
            <person name="Chavez D."/>
            <person name="Clerk-Blankenburg K.P."/>
            <person name="Cree A."/>
            <person name="Dao M."/>
            <person name="Davis C."/>
            <person name="Chacko J."/>
            <person name="Dinh H."/>
            <person name="Dugan-Rocha S."/>
            <person name="Fowler G."/>
            <person name="Garner T.T."/>
            <person name="Garnes J."/>
            <person name="Gnirke A."/>
            <person name="Hawes A."/>
            <person name="Hernandez J."/>
            <person name="Hines S."/>
            <person name="Holder M."/>
            <person name="Hume J."/>
            <person name="Jhangiani S.N."/>
            <person name="Joshi V."/>
            <person name="Khan Z.M."/>
            <person name="Jackson L."/>
            <person name="Kovar C."/>
            <person name="Kowis A."/>
            <person name="Lee S."/>
            <person name="Lewis L.R."/>
            <person name="Margolis J."/>
            <person name="Morgan M."/>
            <person name="Nazareth L.V."/>
            <person name="Nguyen N."/>
            <person name="Okwuonu G."/>
            <person name="Parker D."/>
            <person name="Richards S."/>
            <person name="Ruiz S.J."/>
            <person name="Santibanez J."/>
            <person name="Savard J."/>
            <person name="Scherer S.E."/>
            <person name="Schneider B."/>
            <person name="Sodergren E."/>
            <person name="Tautz D."/>
            <person name="Vattahil S."/>
            <person name="Villasana D."/>
            <person name="White C.S."/>
            <person name="Wright R."/>
            <person name="Park Y."/>
            <person name="Beeman R.W."/>
            <person name="Lord J."/>
            <person name="Oppert B."/>
            <person name="Lorenzen M."/>
            <person name="Brown S."/>
            <person name="Wang L."/>
            <person name="Savard J."/>
            <person name="Tautz D."/>
            <person name="Richards S."/>
            <person name="Weinstock G."/>
            <person name="Gibbs R.A."/>
            <person name="Liu Y."/>
            <person name="Worley K."/>
            <person name="Weinstock G."/>
            <person name="Elsik C.G."/>
            <person name="Reese J.T."/>
            <person name="Elhaik E."/>
            <person name="Landan G."/>
            <person name="Graur D."/>
            <person name="Arensburger P."/>
            <person name="Atkinson P."/>
            <person name="Beeman R.W."/>
            <person name="Beidler J."/>
            <person name="Brown S.J."/>
            <person name="Demuth J.P."/>
            <person name="Drury D.W."/>
            <person name="Du Y.Z."/>
            <person name="Fujiwara H."/>
            <person name="Lorenzen M."/>
            <person name="Maselli V."/>
            <person name="Osanai M."/>
            <person name="Park Y."/>
            <person name="Robertson H.M."/>
            <person name="Tu Z."/>
            <person name="Wang J.J."/>
            <person name="Wang S."/>
            <person name="Richards S."/>
            <person name="Song H."/>
            <person name="Zhang L."/>
            <person name="Sodergren E."/>
            <person name="Werner D."/>
            <person name="Stanke M."/>
            <person name="Morgenstern B."/>
            <person name="Solovyev V."/>
            <person name="Kosarev P."/>
            <person name="Brown G."/>
            <person name="Chen H.C."/>
            <person name="Ermolaeva O."/>
            <person name="Hlavina W."/>
            <person name="Kapustin Y."/>
            <person name="Kiryutin B."/>
            <person name="Kitts P."/>
            <person name="Maglott D."/>
            <person name="Pruitt K."/>
            <person name="Sapojnikov V."/>
            <person name="Souvorov A."/>
            <person name="Mackey A.J."/>
            <person name="Waterhouse R.M."/>
            <person name="Wyder S."/>
            <person name="Zdobnov E.M."/>
            <person name="Zdobnov E.M."/>
            <person name="Wyder S."/>
            <person name="Kriventseva E.V."/>
            <person name="Kadowaki T."/>
            <person name="Bork P."/>
            <person name="Aranda M."/>
            <person name="Bao R."/>
            <person name="Beermann A."/>
            <person name="Berns N."/>
            <person name="Bolognesi R."/>
            <person name="Bonneton F."/>
            <person name="Bopp D."/>
            <person name="Brown S.J."/>
            <person name="Bucher G."/>
            <person name="Butts T."/>
            <person name="Chaumot A."/>
            <person name="Denell R.E."/>
            <person name="Ferrier D.E."/>
            <person name="Friedrich M."/>
            <person name="Gordon C.M."/>
            <person name="Jindra M."/>
            <person name="Klingler M."/>
            <person name="Lan Q."/>
            <person name="Lattorff H.M."/>
            <person name="Laudet V."/>
            <person name="von Levetsow C."/>
            <person name="Liu Z."/>
            <person name="Lutz R."/>
            <person name="Lynch J.A."/>
            <person name="da Fonseca R.N."/>
            <person name="Posnien N."/>
            <person name="Reuter R."/>
            <person name="Roth S."/>
            <person name="Savard J."/>
            <person name="Schinko J.B."/>
            <person name="Schmitt C."/>
            <person name="Schoppmeier M."/>
            <person name="Schroder R."/>
            <person name="Shippy T.D."/>
            <person name="Simonnet F."/>
            <person name="Marques-Souza H."/>
            <person name="Tautz D."/>
            <person name="Tomoyasu Y."/>
            <person name="Trauner J."/>
            <person name="Van der Zee M."/>
            <person name="Vervoort M."/>
            <person name="Wittkopp N."/>
            <person name="Wimmer E.A."/>
            <person name="Yang X."/>
            <person name="Jones A.K."/>
            <person name="Sattelle D.B."/>
            <person name="Ebert P.R."/>
            <person name="Nelson D."/>
            <person name="Scott J.G."/>
            <person name="Beeman R.W."/>
            <person name="Muthukrishnan S."/>
            <person name="Kramer K.J."/>
            <person name="Arakane Y."/>
            <person name="Beeman R.W."/>
            <person name="Zhu Q."/>
            <person name="Hogenkamp D."/>
            <person name="Dixit R."/>
            <person name="Oppert B."/>
            <person name="Jiang H."/>
            <person name="Zou Z."/>
            <person name="Marshall J."/>
            <person name="Elpidina E."/>
            <person name="Vinokurov K."/>
            <person name="Oppert C."/>
            <person name="Zou Z."/>
            <person name="Evans J."/>
            <person name="Lu Z."/>
            <person name="Zhao P."/>
            <person name="Sumathipala N."/>
            <person name="Altincicek B."/>
            <person name="Vilcinskas A."/>
            <person name="Williams M."/>
            <person name="Hultmark D."/>
            <person name="Hetru C."/>
            <person name="Jiang H."/>
            <person name="Grimmelikhuijzen C.J."/>
            <person name="Hauser F."/>
            <person name="Cazzamali G."/>
            <person name="Williamson M."/>
            <person name="Park Y."/>
            <person name="Li B."/>
            <person name="Tanaka Y."/>
            <person name="Predel R."/>
            <person name="Neupert S."/>
            <person name="Schachtner J."/>
            <person name="Verleyen P."/>
            <person name="Raible F."/>
            <person name="Bork P."/>
            <person name="Friedrich M."/>
            <person name="Walden K.K."/>
            <person name="Robertson H.M."/>
            <person name="Angeli S."/>
            <person name="Foret S."/>
            <person name="Bucher G."/>
            <person name="Schuetz S."/>
            <person name="Maleszka R."/>
            <person name="Wimmer E.A."/>
            <person name="Beeman R.W."/>
            <person name="Lorenzen M."/>
            <person name="Tomoyasu Y."/>
            <person name="Miller S.C."/>
            <person name="Grossmann D."/>
            <person name="Bucher G."/>
        </authorList>
    </citation>
    <scope>NUCLEOTIDE SEQUENCE [LARGE SCALE GENOMIC DNA]</scope>
    <source>
        <strain evidence="10 11">Georgia GA2</strain>
    </source>
</reference>
<dbReference type="AlphaFoldDB" id="D6WMG0"/>
<feature type="transmembrane region" description="Helical" evidence="9">
    <location>
        <begin position="606"/>
        <end position="632"/>
    </location>
</feature>
<evidence type="ECO:0000313" key="10">
    <source>
        <dbReference type="EMBL" id="EFA03305.1"/>
    </source>
</evidence>
<feature type="transmembrane region" description="Helical" evidence="9">
    <location>
        <begin position="513"/>
        <end position="536"/>
    </location>
</feature>
<dbReference type="Proteomes" id="UP000007266">
    <property type="component" value="Linkage group 5"/>
</dbReference>
<dbReference type="EMBL" id="KQ971343">
    <property type="protein sequence ID" value="EFA03305.1"/>
    <property type="molecule type" value="Genomic_DNA"/>
</dbReference>
<feature type="transmembrane region" description="Helical" evidence="9">
    <location>
        <begin position="551"/>
        <end position="570"/>
    </location>
</feature>
<keyword evidence="3" id="KW-0677">Repeat</keyword>
<dbReference type="Pfam" id="PF00023">
    <property type="entry name" value="Ank"/>
    <property type="match status" value="1"/>
</dbReference>
<dbReference type="SMART" id="SM00248">
    <property type="entry name" value="ANK"/>
    <property type="match status" value="4"/>
</dbReference>
<accession>D6WMG0</accession>
<dbReference type="OrthoDB" id="6754445at2759"/>
<dbReference type="KEGG" id="tca:103313185"/>
<dbReference type="SUPFAM" id="SSF48403">
    <property type="entry name" value="Ankyrin repeat"/>
    <property type="match status" value="1"/>
</dbReference>
<keyword evidence="1" id="KW-0813">Transport</keyword>
<evidence type="ECO:0000256" key="6">
    <source>
        <dbReference type="ARBA" id="ARBA00023303"/>
    </source>
</evidence>
<dbReference type="HOGENOM" id="CLU_341410_0_0_1"/>
<dbReference type="PROSITE" id="PS50088">
    <property type="entry name" value="ANK_REPEAT"/>
    <property type="match status" value="2"/>
</dbReference>
<keyword evidence="11" id="KW-1185">Reference proteome</keyword>
<sequence length="831" mass="96398">MSYSVVPIEEEKLQENEENVAKSLYRWIQGFSKACDNNSIKNIARLQDNKVLKKFMQLDTNCDFSTTEKRNKFKYEHIETVLNKYDMDNKNAKDVTYSMFFASALLDLDKLAKIIKLKPSLIDQTIYSNSVLIFTLKYGNFYKENFVDCVKELIESGVNVNKCDLVGKSAIDYVAELYEENKDNSDVAAKLKTVARLILNKTVYGNDNNMTKNFLEKIMNFDLNTLAEMDVKTKLFYCIVKNKITELQKLEDVEQYLNCDTEENTLLQIACKRNCTLDVIRWLLNNGADVNMKTPLNPLTPLELAATHNSIKIFEEILKCRETKIGKDHFNNLIKWHKGSMKSRIFELFLESDKINVEFKSEGTGNTPLHYAVWFSYKTAIQNLLQCGASLTVKNNNQKCPLDIIDSADLEKYFDNCIALDNYNQHFANPDYKMNIRFTSLIKDGELKESTVFSKIGNRPKLEHLLTHPLIHLFILLKWHLIRVYFWTVLLVKATLYSLLAYCLYHLPGLSAGGYAFCVTLAVINTFIKIPIFLYWQKKGKRNEFLVMQRAPLHAFLEIFLVIIMWGSFFQNQFRAFVFIALAVSFLLTTGYHPKLSKWSIMLQKVFKTFTILLIFFSLIIVAFSAGFQMLFPGEGQFRDFFSAVFKTYIMATDDYNIDEHTDFDSAGIAGYFMFLLFAMSISLVIVNFWTGVAVTDIERIERTSVVNAFRNVIIFMSFIEWVYRFEFLGKVRGCVPNPLLFPGDCKTIDFYANKDNQFGNGHRFPKNIDKECFNKIQDHYIKCTKEKLNQSEIMNKLNQLSDALNELKKKCRCFEDETQKPQRKPRAVIN</sequence>
<gene>
    <name evidence="10" type="primary">AUGUSTUS-3.0.2_13247</name>
    <name evidence="10" type="ORF">TcasGA2_TC013247</name>
</gene>
<keyword evidence="8" id="KW-0175">Coiled coil</keyword>
<keyword evidence="5" id="KW-0406">Ion transport</keyword>
<dbReference type="STRING" id="7070.D6WMG0"/>
<name>D6WMG0_TRICA</name>
<dbReference type="PROSITE" id="PS50297">
    <property type="entry name" value="ANK_REP_REGION"/>
    <property type="match status" value="1"/>
</dbReference>
<evidence type="ECO:0000256" key="2">
    <source>
        <dbReference type="ARBA" id="ARBA00022606"/>
    </source>
</evidence>
<feature type="transmembrane region" description="Helical" evidence="9">
    <location>
        <begin position="484"/>
        <end position="507"/>
    </location>
</feature>
<dbReference type="InterPro" id="IPR002110">
    <property type="entry name" value="Ankyrin_rpt"/>
</dbReference>
<reference evidence="10 11" key="2">
    <citation type="journal article" date="2010" name="Nucleic Acids Res.">
        <title>BeetleBase in 2010: revisions to provide comprehensive genomic information for Tribolium castaneum.</title>
        <authorList>
            <person name="Kim H.S."/>
            <person name="Murphy T."/>
            <person name="Xia J."/>
            <person name="Caragea D."/>
            <person name="Park Y."/>
            <person name="Beeman R.W."/>
            <person name="Lorenzen M.D."/>
            <person name="Butcher S."/>
            <person name="Manak J.R."/>
            <person name="Brown S.J."/>
        </authorList>
    </citation>
    <scope>GENOME REANNOTATION</scope>
    <source>
        <strain evidence="10 11">Georgia GA2</strain>
    </source>
</reference>
<keyword evidence="9" id="KW-1133">Transmembrane helix</keyword>
<evidence type="ECO:0000256" key="5">
    <source>
        <dbReference type="ARBA" id="ARBA00023065"/>
    </source>
</evidence>
<organism evidence="10 11">
    <name type="scientific">Tribolium castaneum</name>
    <name type="common">Red flour beetle</name>
    <dbReference type="NCBI Taxonomy" id="7070"/>
    <lineage>
        <taxon>Eukaryota</taxon>
        <taxon>Metazoa</taxon>
        <taxon>Ecdysozoa</taxon>
        <taxon>Arthropoda</taxon>
        <taxon>Hexapoda</taxon>
        <taxon>Insecta</taxon>
        <taxon>Pterygota</taxon>
        <taxon>Neoptera</taxon>
        <taxon>Endopterygota</taxon>
        <taxon>Coleoptera</taxon>
        <taxon>Polyphaga</taxon>
        <taxon>Cucujiformia</taxon>
        <taxon>Tenebrionidae</taxon>
        <taxon>Tenebrionidae incertae sedis</taxon>
        <taxon>Tribolium</taxon>
    </lineage>
</organism>